<keyword evidence="1" id="KW-0732">Signal</keyword>
<feature type="chain" id="PRO_5011988186" description="Scaffoldin" evidence="1">
    <location>
        <begin position="25"/>
        <end position="813"/>
    </location>
</feature>
<proteinExistence type="predicted"/>
<gene>
    <name evidence="2" type="ORF">LY90DRAFT_512864</name>
</gene>
<evidence type="ECO:0000256" key="1">
    <source>
        <dbReference type="SAM" id="SignalP"/>
    </source>
</evidence>
<dbReference type="Proteomes" id="UP000193920">
    <property type="component" value="Unassembled WGS sequence"/>
</dbReference>
<evidence type="ECO:0000313" key="2">
    <source>
        <dbReference type="EMBL" id="ORY29379.1"/>
    </source>
</evidence>
<protein>
    <recommendedName>
        <fullName evidence="4">Scaffoldin</fullName>
    </recommendedName>
</protein>
<organism evidence="2 3">
    <name type="scientific">Neocallimastix californiae</name>
    <dbReference type="NCBI Taxonomy" id="1754190"/>
    <lineage>
        <taxon>Eukaryota</taxon>
        <taxon>Fungi</taxon>
        <taxon>Fungi incertae sedis</taxon>
        <taxon>Chytridiomycota</taxon>
        <taxon>Chytridiomycota incertae sedis</taxon>
        <taxon>Neocallimastigomycetes</taxon>
        <taxon>Neocallimastigales</taxon>
        <taxon>Neocallimastigaceae</taxon>
        <taxon>Neocallimastix</taxon>
    </lineage>
</organism>
<name>A0A1Y2B3H3_9FUNG</name>
<evidence type="ECO:0008006" key="4">
    <source>
        <dbReference type="Google" id="ProtNLM"/>
    </source>
</evidence>
<sequence length="813" mass="87469">MFENIILSLIGLLLLGSQILMVQAVDALTGCTSDEKGYSEIEITPSTYCLDGTTINGINTNARKVIGKGVYLFSGNQLVEFRDAAANGEYSMYVCDENSKCVRTYGFIMKDANNYYEIKNDNSVAVDVSSTAKSEKEDSECIPGELYTNSLVKLCLATGTGIAFASDDDHITNYLMNNVGTDTGTTVFTATGANSKPKMIIQAGTTSFVLNTAITDKEYESCTDNTVLTRKQQFCSGSILNPFYDCQEGLCTLDTGNVQGTLLVEGKLYSCDGGTCQLLENAQGTGVFVFQDDPDDETYKTLLTDNEVAALSNLGDVHLYDCSLGICVPTSGYVKYATSTKIGEFNASGAYTSDKDTEECDSAGKINLAGTDLKLCISSGNLVGSSEASGKIGYIVGSSLYKITSSIIAISKHDESYFNSATNKITNCTSGTCEDDNSTGGFYFVYDVAVNTAKGLYNCDASTHECAKESTIGHGYYSHEGLTTQILMCDGNTCSETDDLTKSDCTNSADKYKVIYHSGLQYCDNESEIDLSSMTTKKYYAIPDVLGSSITYPTSFITDTNGNHIVVEVQKYAVIQYVSATPFCIRSDAFVAEGECNNGEIKYTCSNATSPCSEESVSLSACTKDTAEERCNGFYLDNTNLVNCSNGSCDSPLSLKGYFKSPSGMNIKCTTTDGLAFTCADADSITDDISSLTGEVCTVGKLIKDGDIISLCVDGKKANAPQIFTTSTDKYFIPASILYTGKGEKLHFMISIDEKSVQVVDITSTSKKYRYTFANKKVLVKKANQCTADSGSTINDLVEFSSPDATEDTYTMQ</sequence>
<dbReference type="AlphaFoldDB" id="A0A1Y2B3H3"/>
<feature type="signal peptide" evidence="1">
    <location>
        <begin position="1"/>
        <end position="24"/>
    </location>
</feature>
<accession>A0A1Y2B3H3</accession>
<reference evidence="2 3" key="1">
    <citation type="submission" date="2016-08" db="EMBL/GenBank/DDBJ databases">
        <title>A Parts List for Fungal Cellulosomes Revealed by Comparative Genomics.</title>
        <authorList>
            <consortium name="DOE Joint Genome Institute"/>
            <person name="Haitjema C.H."/>
            <person name="Gilmore S.P."/>
            <person name="Henske J.K."/>
            <person name="Solomon K.V."/>
            <person name="De Groot R."/>
            <person name="Kuo A."/>
            <person name="Mondo S.J."/>
            <person name="Salamov A.A."/>
            <person name="Labutti K."/>
            <person name="Zhao Z."/>
            <person name="Chiniquy J."/>
            <person name="Barry K."/>
            <person name="Brewer H.M."/>
            <person name="Purvine S.O."/>
            <person name="Wright A.T."/>
            <person name="Boxma B."/>
            <person name="Van Alen T."/>
            <person name="Hackstein J.H."/>
            <person name="Baker S.E."/>
            <person name="Grigoriev I.V."/>
            <person name="O'Malley M.A."/>
        </authorList>
    </citation>
    <scope>NUCLEOTIDE SEQUENCE [LARGE SCALE GENOMIC DNA]</scope>
    <source>
        <strain evidence="2 3">G1</strain>
    </source>
</reference>
<evidence type="ECO:0000313" key="3">
    <source>
        <dbReference type="Proteomes" id="UP000193920"/>
    </source>
</evidence>
<dbReference type="EMBL" id="MCOG01000180">
    <property type="protein sequence ID" value="ORY29379.1"/>
    <property type="molecule type" value="Genomic_DNA"/>
</dbReference>
<keyword evidence="3" id="KW-1185">Reference proteome</keyword>
<comment type="caution">
    <text evidence="2">The sequence shown here is derived from an EMBL/GenBank/DDBJ whole genome shotgun (WGS) entry which is preliminary data.</text>
</comment>